<organism evidence="3">
    <name type="scientific">Melampsora larici-populina (strain 98AG31 / pathotype 3-4-7)</name>
    <name type="common">Poplar leaf rust fungus</name>
    <dbReference type="NCBI Taxonomy" id="747676"/>
    <lineage>
        <taxon>Eukaryota</taxon>
        <taxon>Fungi</taxon>
        <taxon>Dikarya</taxon>
        <taxon>Basidiomycota</taxon>
        <taxon>Pucciniomycotina</taxon>
        <taxon>Pucciniomycetes</taxon>
        <taxon>Pucciniales</taxon>
        <taxon>Melampsoraceae</taxon>
        <taxon>Melampsora</taxon>
    </lineage>
</organism>
<evidence type="ECO:0000313" key="2">
    <source>
        <dbReference type="EMBL" id="EGG03454.1"/>
    </source>
</evidence>
<accession>F4RW11</accession>
<reference evidence="3" key="1">
    <citation type="journal article" date="2011" name="Proc. Natl. Acad. Sci. U.S.A.">
        <title>Obligate biotrophy features unraveled by the genomic analysis of rust fungi.</title>
        <authorList>
            <person name="Duplessis S."/>
            <person name="Cuomo C.A."/>
            <person name="Lin Y.-C."/>
            <person name="Aerts A."/>
            <person name="Tisserant E."/>
            <person name="Veneault-Fourrey C."/>
            <person name="Joly D.L."/>
            <person name="Hacquard S."/>
            <person name="Amselem J."/>
            <person name="Cantarel B.L."/>
            <person name="Chiu R."/>
            <person name="Coutinho P.M."/>
            <person name="Feau N."/>
            <person name="Field M."/>
            <person name="Frey P."/>
            <person name="Gelhaye E."/>
            <person name="Goldberg J."/>
            <person name="Grabherr M.G."/>
            <person name="Kodira C.D."/>
            <person name="Kohler A."/>
            <person name="Kuees U."/>
            <person name="Lindquist E.A."/>
            <person name="Lucas S.M."/>
            <person name="Mago R."/>
            <person name="Mauceli E."/>
            <person name="Morin E."/>
            <person name="Murat C."/>
            <person name="Pangilinan J.L."/>
            <person name="Park R."/>
            <person name="Pearson M."/>
            <person name="Quesneville H."/>
            <person name="Rouhier N."/>
            <person name="Sakthikumar S."/>
            <person name="Salamov A.A."/>
            <person name="Schmutz J."/>
            <person name="Selles B."/>
            <person name="Shapiro H."/>
            <person name="Tanguay P."/>
            <person name="Tuskan G.A."/>
            <person name="Henrissat B."/>
            <person name="Van de Peer Y."/>
            <person name="Rouze P."/>
            <person name="Ellis J.G."/>
            <person name="Dodds P.N."/>
            <person name="Schein J.E."/>
            <person name="Zhong S."/>
            <person name="Hamelin R.C."/>
            <person name="Grigoriev I.V."/>
            <person name="Szabo L.J."/>
            <person name="Martin F."/>
        </authorList>
    </citation>
    <scope>NUCLEOTIDE SEQUENCE [LARGE SCALE GENOMIC DNA]</scope>
    <source>
        <strain evidence="3">98AG31 / pathotype 3-4-7</strain>
    </source>
</reference>
<dbReference type="Proteomes" id="UP000001072">
    <property type="component" value="Unassembled WGS sequence"/>
</dbReference>
<protein>
    <submittedName>
        <fullName evidence="2">Uncharacterized protein</fullName>
    </submittedName>
</protein>
<feature type="region of interest" description="Disordered" evidence="1">
    <location>
        <begin position="1"/>
        <end position="27"/>
    </location>
</feature>
<dbReference type="InParanoid" id="F4RW11"/>
<dbReference type="RefSeq" id="XP_007413248.1">
    <property type="nucleotide sequence ID" value="XM_007413186.1"/>
</dbReference>
<name>F4RW11_MELLP</name>
<dbReference type="VEuPathDB" id="FungiDB:MELLADRAFT_65601"/>
<dbReference type="EMBL" id="GL883124">
    <property type="protein sequence ID" value="EGG03454.1"/>
    <property type="molecule type" value="Genomic_DNA"/>
</dbReference>
<sequence>MPSRNEPDDTKPIIQRNSGRASPADAEHQLTLIPKIESPACAGAIVGALETGERYDEESLTKPIIKSDNASPSVTDQLDEVKNLASLGRKTYKVRAVRAIRNQTEEAPESGSILCVTIPVHSSACRPDYPSRRAAFLYHFRGYYGDDTKPRYEPENTLGLSETIAVYQLGRTVDISLSRDSNEWQLREMRGDGVDMPHQGIARFHYIWAATATSGRDSAIELANGHVYVSQMLKRFKTRLLCLWKGESNPNSYLAVKFGEWFIRAAALHRSIGHSLF</sequence>
<keyword evidence="3" id="KW-1185">Reference proteome</keyword>
<feature type="compositionally biased region" description="Basic and acidic residues" evidence="1">
    <location>
        <begin position="1"/>
        <end position="11"/>
    </location>
</feature>
<dbReference type="AlphaFoldDB" id="F4RW11"/>
<dbReference type="HOGENOM" id="CLU_057162_0_0_1"/>
<evidence type="ECO:0000313" key="3">
    <source>
        <dbReference type="Proteomes" id="UP000001072"/>
    </source>
</evidence>
<dbReference type="KEGG" id="mlr:MELLADRAFT_65601"/>
<evidence type="ECO:0000256" key="1">
    <source>
        <dbReference type="SAM" id="MobiDB-lite"/>
    </source>
</evidence>
<dbReference type="GeneID" id="18930465"/>
<gene>
    <name evidence="2" type="ORF">MELLADRAFT_65601</name>
</gene>
<proteinExistence type="predicted"/>